<keyword evidence="2" id="KW-1185">Reference proteome</keyword>
<sequence length="53" mass="5327">MKITNPEALMAASISRRSLVKTSAIGRLALASRAVPLPDSRLALAAAGLAAGP</sequence>
<dbReference type="AlphaFoldDB" id="A0A4Z0K3L5"/>
<dbReference type="InterPro" id="IPR006311">
    <property type="entry name" value="TAT_signal"/>
</dbReference>
<dbReference type="PROSITE" id="PS51318">
    <property type="entry name" value="TAT"/>
    <property type="match status" value="1"/>
</dbReference>
<accession>A0A4Z0K3L5</accession>
<proteinExistence type="predicted"/>
<gene>
    <name evidence="1" type="ORF">C9F07_36140</name>
</gene>
<dbReference type="Proteomes" id="UP000298196">
    <property type="component" value="Unassembled WGS sequence"/>
</dbReference>
<dbReference type="EMBL" id="PYKI01003581">
    <property type="protein sequence ID" value="TGD30071.1"/>
    <property type="molecule type" value="Genomic_DNA"/>
</dbReference>
<protein>
    <submittedName>
        <fullName evidence="1">Dimethyl sulfoxide reductase chain ynfE domain protein</fullName>
    </submittedName>
</protein>
<comment type="caution">
    <text evidence="1">The sequence shown here is derived from an EMBL/GenBank/DDBJ whole genome shotgun (WGS) entry which is preliminary data.</text>
</comment>
<reference evidence="1 2" key="1">
    <citation type="submission" date="2018-03" db="EMBL/GenBank/DDBJ databases">
        <title>Non-Typhoidal Salmonella genome sequencing and assembly.</title>
        <authorList>
            <person name="Matchawe C."/>
        </authorList>
    </citation>
    <scope>NUCLEOTIDE SEQUENCE [LARGE SCALE GENOMIC DNA]</scope>
    <source>
        <strain evidence="1 2">22sa</strain>
    </source>
</reference>
<evidence type="ECO:0000313" key="1">
    <source>
        <dbReference type="EMBL" id="TGD30071.1"/>
    </source>
</evidence>
<name>A0A4Z0K3L5_SALET</name>
<feature type="non-terminal residue" evidence="1">
    <location>
        <position position="53"/>
    </location>
</feature>
<organism evidence="1 2">
    <name type="scientific">Salmonella enterica subsp. enterica serovar Poona</name>
    <dbReference type="NCBI Taxonomy" id="436295"/>
    <lineage>
        <taxon>Bacteria</taxon>
        <taxon>Pseudomonadati</taxon>
        <taxon>Pseudomonadota</taxon>
        <taxon>Gammaproteobacteria</taxon>
        <taxon>Enterobacterales</taxon>
        <taxon>Enterobacteriaceae</taxon>
        <taxon>Salmonella</taxon>
    </lineage>
</organism>
<evidence type="ECO:0000313" key="2">
    <source>
        <dbReference type="Proteomes" id="UP000298196"/>
    </source>
</evidence>